<dbReference type="CDD" id="cd07185">
    <property type="entry name" value="OmpA_C-like"/>
    <property type="match status" value="1"/>
</dbReference>
<dbReference type="PANTHER" id="PTHR38033">
    <property type="entry name" value="MEMBRANE PROTEIN-RELATED"/>
    <property type="match status" value="1"/>
</dbReference>
<keyword evidence="3" id="KW-0812">Transmembrane</keyword>
<feature type="transmembrane region" description="Helical" evidence="3">
    <location>
        <begin position="257"/>
        <end position="283"/>
    </location>
</feature>
<dbReference type="Pfam" id="PF00691">
    <property type="entry name" value="OmpA"/>
    <property type="match status" value="1"/>
</dbReference>
<dbReference type="Pfam" id="PF09850">
    <property type="entry name" value="DotU"/>
    <property type="match status" value="1"/>
</dbReference>
<dbReference type="SUPFAM" id="SSF103088">
    <property type="entry name" value="OmpA-like"/>
    <property type="match status" value="1"/>
</dbReference>
<dbReference type="EMBL" id="JAUOPB010000003">
    <property type="protein sequence ID" value="MDO6421805.1"/>
    <property type="molecule type" value="Genomic_DNA"/>
</dbReference>
<gene>
    <name evidence="5" type="primary">tssL</name>
    <name evidence="5" type="ORF">Q4521_04920</name>
</gene>
<keyword evidence="3" id="KW-1133">Transmembrane helix</keyword>
<dbReference type="InterPro" id="IPR006665">
    <property type="entry name" value="OmpA-like"/>
</dbReference>
<dbReference type="NCBIfam" id="NF038228">
    <property type="entry name" value="IcmH_DotU_IVB"/>
    <property type="match status" value="1"/>
</dbReference>
<keyword evidence="1 3" id="KW-0472">Membrane</keyword>
<dbReference type="NCBIfam" id="TIGR03350">
    <property type="entry name" value="type_VI_ompA"/>
    <property type="match status" value="1"/>
</dbReference>
<evidence type="ECO:0000313" key="5">
    <source>
        <dbReference type="EMBL" id="MDO6421805.1"/>
    </source>
</evidence>
<evidence type="ECO:0000259" key="4">
    <source>
        <dbReference type="PROSITE" id="PS51123"/>
    </source>
</evidence>
<dbReference type="InterPro" id="IPR038522">
    <property type="entry name" value="T4/T6SS_DotU_sf"/>
</dbReference>
<organism evidence="5 6">
    <name type="scientific">Saccharophagus degradans</name>
    <dbReference type="NCBI Taxonomy" id="86304"/>
    <lineage>
        <taxon>Bacteria</taxon>
        <taxon>Pseudomonadati</taxon>
        <taxon>Pseudomonadota</taxon>
        <taxon>Gammaproteobacteria</taxon>
        <taxon>Cellvibrionales</taxon>
        <taxon>Cellvibrionaceae</taxon>
        <taxon>Saccharophagus</taxon>
    </lineage>
</organism>
<dbReference type="InterPro" id="IPR017733">
    <property type="entry name" value="OmpA-like_dom_proteobacteria"/>
</dbReference>
<dbReference type="PANTHER" id="PTHR38033:SF1">
    <property type="entry name" value="DOTU FAMILY TYPE IV_VI SECRETION SYSTEM PROTEIN"/>
    <property type="match status" value="1"/>
</dbReference>
<comment type="caution">
    <text evidence="5">The sequence shown here is derived from an EMBL/GenBank/DDBJ whole genome shotgun (WGS) entry which is preliminary data.</text>
</comment>
<name>A0AAW7X3C0_9GAMM</name>
<feature type="region of interest" description="Disordered" evidence="2">
    <location>
        <begin position="1"/>
        <end position="58"/>
    </location>
</feature>
<accession>A0AAW7X3C0</accession>
<protein>
    <submittedName>
        <fullName evidence="5">Type VI secretion system protein TssL, long form</fullName>
    </submittedName>
</protein>
<sequence>MDNSDITVIKPRPGKRANAPQQSVNPPSDQTIIKPRPRPGGKRTPPAAAMGDTTVIKPRHPSQSATVELKFAAIENTHATTIAEAAAPVLALATQLKQIQGKVDGQRLRNYVQESIKQFDSKITKLESDIQIRQDANYILCALIDETILNTTWGEMSGWSQHPILSIFHKETYGGEKFYRILDKSLESPYEHKDLLEILFVAMSLGFMGKLRIDPQGPIKIEKIRSRLYDVIHRSREKYNNTLSVNISPQVSSKQHLYSFLPAWLLIGTLVLAAFGLYSYWLIGLNKESDATRVLMANLIPTPEKKVLDPSMVRPEFIELRALLTPEIDRGILSVEDYPTHTSIVLHNQELFTSGNINITPSFEPILDKIAKALEAIPGRIIVSGHTDNESIRTPRYPSNWHLSLARASEVVKYLAASADLKSRLLPEGRGANEPIMSNDTAAGRAHNRRVVIDVYYHQGLIASEQQAK</sequence>
<dbReference type="NCBIfam" id="TIGR03349">
    <property type="entry name" value="IV_VI_DotU"/>
    <property type="match status" value="1"/>
</dbReference>
<dbReference type="AlphaFoldDB" id="A0AAW7X3C0"/>
<dbReference type="InterPro" id="IPR036737">
    <property type="entry name" value="OmpA-like_sf"/>
</dbReference>
<evidence type="ECO:0000256" key="3">
    <source>
        <dbReference type="SAM" id="Phobius"/>
    </source>
</evidence>
<dbReference type="Proteomes" id="UP001169760">
    <property type="component" value="Unassembled WGS sequence"/>
</dbReference>
<feature type="domain" description="OmpA-like" evidence="4">
    <location>
        <begin position="339"/>
        <end position="459"/>
    </location>
</feature>
<dbReference type="Gene3D" id="3.30.1330.60">
    <property type="entry name" value="OmpA-like domain"/>
    <property type="match status" value="1"/>
</dbReference>
<evidence type="ECO:0000313" key="6">
    <source>
        <dbReference type="Proteomes" id="UP001169760"/>
    </source>
</evidence>
<feature type="compositionally biased region" description="Polar residues" evidence="2">
    <location>
        <begin position="19"/>
        <end position="31"/>
    </location>
</feature>
<dbReference type="InterPro" id="IPR017732">
    <property type="entry name" value="T4/T6SS_DotU"/>
</dbReference>
<evidence type="ECO:0000256" key="1">
    <source>
        <dbReference type="PROSITE-ProRule" id="PRU00473"/>
    </source>
</evidence>
<reference evidence="5" key="1">
    <citation type="submission" date="2023-07" db="EMBL/GenBank/DDBJ databases">
        <title>Genome content predicts the carbon catabolic preferences of heterotrophic bacteria.</title>
        <authorList>
            <person name="Gralka M."/>
        </authorList>
    </citation>
    <scope>NUCLEOTIDE SEQUENCE</scope>
    <source>
        <strain evidence="5">I3M17_2</strain>
    </source>
</reference>
<dbReference type="Gene3D" id="1.25.40.590">
    <property type="entry name" value="Type IV / VI secretion system, DotU"/>
    <property type="match status" value="1"/>
</dbReference>
<evidence type="ECO:0000256" key="2">
    <source>
        <dbReference type="SAM" id="MobiDB-lite"/>
    </source>
</evidence>
<dbReference type="PROSITE" id="PS51123">
    <property type="entry name" value="OMPA_2"/>
    <property type="match status" value="1"/>
</dbReference>
<dbReference type="GO" id="GO:0016020">
    <property type="term" value="C:membrane"/>
    <property type="evidence" value="ECO:0007669"/>
    <property type="project" value="UniProtKB-UniRule"/>
</dbReference>
<dbReference type="RefSeq" id="WP_303491469.1">
    <property type="nucleotide sequence ID" value="NZ_JAUOPB010000003.1"/>
</dbReference>
<proteinExistence type="predicted"/>